<evidence type="ECO:0000313" key="2">
    <source>
        <dbReference type="WBParaSite" id="Hba_04473"/>
    </source>
</evidence>
<protein>
    <submittedName>
        <fullName evidence="2">Uncharacterized protein</fullName>
    </submittedName>
</protein>
<evidence type="ECO:0000313" key="1">
    <source>
        <dbReference type="Proteomes" id="UP000095283"/>
    </source>
</evidence>
<organism evidence="1 2">
    <name type="scientific">Heterorhabditis bacteriophora</name>
    <name type="common">Entomopathogenic nematode worm</name>
    <dbReference type="NCBI Taxonomy" id="37862"/>
    <lineage>
        <taxon>Eukaryota</taxon>
        <taxon>Metazoa</taxon>
        <taxon>Ecdysozoa</taxon>
        <taxon>Nematoda</taxon>
        <taxon>Chromadorea</taxon>
        <taxon>Rhabditida</taxon>
        <taxon>Rhabditina</taxon>
        <taxon>Rhabditomorpha</taxon>
        <taxon>Strongyloidea</taxon>
        <taxon>Heterorhabditidae</taxon>
        <taxon>Heterorhabditis</taxon>
    </lineage>
</organism>
<dbReference type="AlphaFoldDB" id="A0A1I7WHN2"/>
<sequence>MDLGSYIRSGRSVLLIRPGYIPTLKPILFHNIEGTNYSVYFYPNTTGTFFGSKEDGKKEKIKKDIEGRGIFLVTRRAIRMLISMEGNKGNFLTEIDINRN</sequence>
<name>A0A1I7WHN2_HETBA</name>
<accession>A0A1I7WHN2</accession>
<dbReference type="WBParaSite" id="Hba_04473">
    <property type="protein sequence ID" value="Hba_04473"/>
    <property type="gene ID" value="Hba_04473"/>
</dbReference>
<dbReference type="Proteomes" id="UP000095283">
    <property type="component" value="Unplaced"/>
</dbReference>
<keyword evidence="1" id="KW-1185">Reference proteome</keyword>
<reference evidence="2" key="1">
    <citation type="submission" date="2016-11" db="UniProtKB">
        <authorList>
            <consortium name="WormBaseParasite"/>
        </authorList>
    </citation>
    <scope>IDENTIFICATION</scope>
</reference>
<proteinExistence type="predicted"/>